<protein>
    <submittedName>
        <fullName evidence="2">Uncharacterized protein</fullName>
    </submittedName>
</protein>
<dbReference type="EMBL" id="JANPWB010000016">
    <property type="protein sequence ID" value="KAJ1083969.1"/>
    <property type="molecule type" value="Genomic_DNA"/>
</dbReference>
<name>A0AAV7L015_PLEWA</name>
<keyword evidence="3" id="KW-1185">Reference proteome</keyword>
<dbReference type="Proteomes" id="UP001066276">
    <property type="component" value="Chromosome 12"/>
</dbReference>
<organism evidence="2 3">
    <name type="scientific">Pleurodeles waltl</name>
    <name type="common">Iberian ribbed newt</name>
    <dbReference type="NCBI Taxonomy" id="8319"/>
    <lineage>
        <taxon>Eukaryota</taxon>
        <taxon>Metazoa</taxon>
        <taxon>Chordata</taxon>
        <taxon>Craniata</taxon>
        <taxon>Vertebrata</taxon>
        <taxon>Euteleostomi</taxon>
        <taxon>Amphibia</taxon>
        <taxon>Batrachia</taxon>
        <taxon>Caudata</taxon>
        <taxon>Salamandroidea</taxon>
        <taxon>Salamandridae</taxon>
        <taxon>Pleurodelinae</taxon>
        <taxon>Pleurodeles</taxon>
    </lineage>
</organism>
<evidence type="ECO:0000256" key="1">
    <source>
        <dbReference type="SAM" id="MobiDB-lite"/>
    </source>
</evidence>
<sequence>MPGATIGKIDNEVKAVVTLWIFTSDPLIPVVPAESTFEDKTVPAESTPEDKTVPAESTPEDAESAPEDKTVPAESTPEDKTVPAESTPEDVESAPEDKTLLAFVWLRSSEVLFVVTFSQECTQAGFIEATLFFMQQNNICLWPFLLSVFVYPDG</sequence>
<feature type="region of interest" description="Disordered" evidence="1">
    <location>
        <begin position="36"/>
        <end position="95"/>
    </location>
</feature>
<gene>
    <name evidence="2" type="ORF">NDU88_004124</name>
</gene>
<feature type="compositionally biased region" description="Basic and acidic residues" evidence="1">
    <location>
        <begin position="37"/>
        <end position="53"/>
    </location>
</feature>
<accession>A0AAV7L015</accession>
<evidence type="ECO:0000313" key="2">
    <source>
        <dbReference type="EMBL" id="KAJ1083969.1"/>
    </source>
</evidence>
<feature type="compositionally biased region" description="Basic and acidic residues" evidence="1">
    <location>
        <begin position="66"/>
        <end position="82"/>
    </location>
</feature>
<evidence type="ECO:0000313" key="3">
    <source>
        <dbReference type="Proteomes" id="UP001066276"/>
    </source>
</evidence>
<dbReference type="AlphaFoldDB" id="A0AAV7L015"/>
<proteinExistence type="predicted"/>
<reference evidence="2" key="1">
    <citation type="journal article" date="2022" name="bioRxiv">
        <title>Sequencing and chromosome-scale assembly of the giantPleurodeles waltlgenome.</title>
        <authorList>
            <person name="Brown T."/>
            <person name="Elewa A."/>
            <person name="Iarovenko S."/>
            <person name="Subramanian E."/>
            <person name="Araus A.J."/>
            <person name="Petzold A."/>
            <person name="Susuki M."/>
            <person name="Suzuki K.-i.T."/>
            <person name="Hayashi T."/>
            <person name="Toyoda A."/>
            <person name="Oliveira C."/>
            <person name="Osipova E."/>
            <person name="Leigh N.D."/>
            <person name="Simon A."/>
            <person name="Yun M.H."/>
        </authorList>
    </citation>
    <scope>NUCLEOTIDE SEQUENCE</scope>
    <source>
        <strain evidence="2">20211129_DDA</strain>
        <tissue evidence="2">Liver</tissue>
    </source>
</reference>
<comment type="caution">
    <text evidence="2">The sequence shown here is derived from an EMBL/GenBank/DDBJ whole genome shotgun (WGS) entry which is preliminary data.</text>
</comment>